<dbReference type="EMBL" id="JAHDYR010000025">
    <property type="protein sequence ID" value="KAG9393423.1"/>
    <property type="molecule type" value="Genomic_DNA"/>
</dbReference>
<evidence type="ECO:0000256" key="1">
    <source>
        <dbReference type="ARBA" id="ARBA00005627"/>
    </source>
</evidence>
<reference evidence="3" key="1">
    <citation type="submission" date="2021-05" db="EMBL/GenBank/DDBJ databases">
        <title>A free-living protist that lacks canonical eukaryotic 1 DNA replication and segregation systems.</title>
        <authorList>
            <person name="Salas-Leiva D.E."/>
            <person name="Tromer E.C."/>
            <person name="Curtis B.A."/>
            <person name="Jerlstrom-Hultqvist J."/>
            <person name="Kolisko M."/>
            <person name="Yi Z."/>
            <person name="Salas-Leiva J.S."/>
            <person name="Gallot-Lavallee L."/>
            <person name="Kops G.J.P.L."/>
            <person name="Archibald J.M."/>
            <person name="Simpson A.G.B."/>
            <person name="Roger A.J."/>
        </authorList>
    </citation>
    <scope>NUCLEOTIDE SEQUENCE</scope>
    <source>
        <strain evidence="3">BICM</strain>
    </source>
</reference>
<gene>
    <name evidence="3" type="ORF">J8273_3559</name>
</gene>
<protein>
    <submittedName>
        <fullName evidence="3">T-complex protein 10 C-terminus</fullName>
    </submittedName>
</protein>
<dbReference type="InterPro" id="IPR026581">
    <property type="entry name" value="TCP10L/CENPJ"/>
</dbReference>
<organism evidence="3 4">
    <name type="scientific">Carpediemonas membranifera</name>
    <dbReference type="NCBI Taxonomy" id="201153"/>
    <lineage>
        <taxon>Eukaryota</taxon>
        <taxon>Metamonada</taxon>
        <taxon>Carpediemonas-like organisms</taxon>
        <taxon>Carpediemonas</taxon>
    </lineage>
</organism>
<comment type="similarity">
    <text evidence="1">Belongs to the TCP10 family.</text>
</comment>
<keyword evidence="4" id="KW-1185">Reference proteome</keyword>
<name>A0A8J6B162_9EUKA</name>
<evidence type="ECO:0000313" key="4">
    <source>
        <dbReference type="Proteomes" id="UP000717585"/>
    </source>
</evidence>
<dbReference type="AlphaFoldDB" id="A0A8J6B162"/>
<dbReference type="Proteomes" id="UP000717585">
    <property type="component" value="Unassembled WGS sequence"/>
</dbReference>
<feature type="region of interest" description="Disordered" evidence="2">
    <location>
        <begin position="37"/>
        <end position="75"/>
    </location>
</feature>
<dbReference type="InterPro" id="IPR047002">
    <property type="entry name" value="Tcp10_C_sf"/>
</dbReference>
<accession>A0A8J6B162</accession>
<proteinExistence type="inferred from homology"/>
<dbReference type="PANTHER" id="PTHR10331:SF6">
    <property type="entry name" value="SPINDLE ASSEMBLY ABNORMAL 4"/>
    <property type="match status" value="1"/>
</dbReference>
<dbReference type="OrthoDB" id="10252174at2759"/>
<evidence type="ECO:0000313" key="3">
    <source>
        <dbReference type="EMBL" id="KAG9393423.1"/>
    </source>
</evidence>
<feature type="compositionally biased region" description="Polar residues" evidence="2">
    <location>
        <begin position="40"/>
        <end position="59"/>
    </location>
</feature>
<dbReference type="Gene3D" id="2.60.450.20">
    <property type="match status" value="1"/>
</dbReference>
<sequence length="346" mass="38178">MSDADLDELFAFDEDYESQEKEVGEILHAGDIRGVLESPVVTNLQQNTPKSEENGSNPAPMNKKPSFDTEAAEQRLQRRRQLLDNEFARAKAAADAESDALEGKDIQENIASLQAQLSGLQDKIIAAEAALVTLQQQAAEADRRTEQSLAAIKDDIASVESESEALQVKLRLQQAELARLDEEASALAAAKETRAKQHTEELREGARQYARLLQTLPYPSPQAMRAAVDRDIAEYCKDREAEVRQTNDRIGVRYDSGAKSVQFSNGSVKYILPSGEEFVTFFNGDLKRTWPDGAQLYLYADVGTLTFTAADGAAIHLFSATGQVESHLDGRVEVYDANGEKRVVQR</sequence>
<comment type="caution">
    <text evidence="3">The sequence shown here is derived from an EMBL/GenBank/DDBJ whole genome shotgun (WGS) entry which is preliminary data.</text>
</comment>
<evidence type="ECO:0000256" key="2">
    <source>
        <dbReference type="SAM" id="MobiDB-lite"/>
    </source>
</evidence>
<dbReference type="PANTHER" id="PTHR10331">
    <property type="entry name" value="T COMPLEX PROTEIN 10"/>
    <property type="match status" value="1"/>
</dbReference>